<dbReference type="Proteomes" id="UP001274321">
    <property type="component" value="Unassembled WGS sequence"/>
</dbReference>
<dbReference type="Pfam" id="PF00899">
    <property type="entry name" value="ThiF"/>
    <property type="match status" value="1"/>
</dbReference>
<feature type="domain" description="THIF-type NAD/FAD binding fold" evidence="1">
    <location>
        <begin position="11"/>
        <end position="242"/>
    </location>
</feature>
<keyword evidence="2" id="KW-0548">Nucleotidyltransferase</keyword>
<keyword evidence="2" id="KW-0808">Transferase</keyword>
<gene>
    <name evidence="2" type="primary">moeB</name>
    <name evidence="2" type="ORF">SCD90_03045</name>
</gene>
<evidence type="ECO:0000313" key="2">
    <source>
        <dbReference type="EMBL" id="MDX6805032.1"/>
    </source>
</evidence>
<evidence type="ECO:0000313" key="3">
    <source>
        <dbReference type="Proteomes" id="UP001274321"/>
    </source>
</evidence>
<dbReference type="PANTHER" id="PTHR10953:SF102">
    <property type="entry name" value="ADENYLYLTRANSFERASE AND SULFURTRANSFERASE MOCS3"/>
    <property type="match status" value="1"/>
</dbReference>
<protein>
    <submittedName>
        <fullName evidence="2">Molybdopterin-synthase adenylyltransferase MoeB</fullName>
    </submittedName>
</protein>
<accession>A0ABU4RJP2</accession>
<dbReference type="SUPFAM" id="SSF69572">
    <property type="entry name" value="Activating enzymes of the ubiquitin-like proteins"/>
    <property type="match status" value="1"/>
</dbReference>
<dbReference type="Gene3D" id="3.40.50.720">
    <property type="entry name" value="NAD(P)-binding Rossmann-like Domain"/>
    <property type="match status" value="1"/>
</dbReference>
<name>A0ABU4RJP2_9HYPH</name>
<evidence type="ECO:0000259" key="1">
    <source>
        <dbReference type="Pfam" id="PF00899"/>
    </source>
</evidence>
<sequence>MPLSPDDLERYSRHILLREIGGPGQQKLQNARVLLIGAGGLGSPALLYLAAAGVGTLGVVDDDTVSLSNLQRQIAHGTSDTGRPKVESAAEAVRHINPGVQVVPHNHRLTPDNAEALIASYDVVLDGSDNFGTRYLASDAAFRAGRPLVMGWLGTMDGALTTLRPHENGPSGAPNPTYRCLFPEPPPEGAIPACAEAGVLGALAGIIGSMMALEAIRQIVGFGEDLTGRLLMVDARSWRFETLGYGWDPENPLNGEVSEAPIIASR</sequence>
<dbReference type="InterPro" id="IPR045886">
    <property type="entry name" value="ThiF/MoeB/HesA"/>
</dbReference>
<reference evidence="2 3" key="1">
    <citation type="submission" date="2023-11" db="EMBL/GenBank/DDBJ databases">
        <authorList>
            <person name="Bao R."/>
        </authorList>
    </citation>
    <scope>NUCLEOTIDE SEQUENCE [LARGE SCALE GENOMIC DNA]</scope>
    <source>
        <strain evidence="2 3">PJ23</strain>
    </source>
</reference>
<organism evidence="2 3">
    <name type="scientific">Terrihabitans rhizophilus</name>
    <dbReference type="NCBI Taxonomy" id="3092662"/>
    <lineage>
        <taxon>Bacteria</taxon>
        <taxon>Pseudomonadati</taxon>
        <taxon>Pseudomonadota</taxon>
        <taxon>Alphaproteobacteria</taxon>
        <taxon>Hyphomicrobiales</taxon>
        <taxon>Terrihabitans</taxon>
    </lineage>
</organism>
<dbReference type="GO" id="GO:0016779">
    <property type="term" value="F:nucleotidyltransferase activity"/>
    <property type="evidence" value="ECO:0007669"/>
    <property type="project" value="UniProtKB-KW"/>
</dbReference>
<proteinExistence type="predicted"/>
<dbReference type="CDD" id="cd00757">
    <property type="entry name" value="ThiF_MoeB_HesA_family"/>
    <property type="match status" value="1"/>
</dbReference>
<keyword evidence="3" id="KW-1185">Reference proteome</keyword>
<dbReference type="InterPro" id="IPR035985">
    <property type="entry name" value="Ubiquitin-activating_enz"/>
</dbReference>
<dbReference type="RefSeq" id="WP_319843136.1">
    <property type="nucleotide sequence ID" value="NZ_JAXAFJ010000001.1"/>
</dbReference>
<dbReference type="NCBIfam" id="NF004281">
    <property type="entry name" value="PRK05690.1"/>
    <property type="match status" value="1"/>
</dbReference>
<dbReference type="PANTHER" id="PTHR10953">
    <property type="entry name" value="UBIQUITIN-ACTIVATING ENZYME E1"/>
    <property type="match status" value="1"/>
</dbReference>
<comment type="caution">
    <text evidence="2">The sequence shown here is derived from an EMBL/GenBank/DDBJ whole genome shotgun (WGS) entry which is preliminary data.</text>
</comment>
<dbReference type="EMBL" id="JAXAFJ010000001">
    <property type="protein sequence ID" value="MDX6805032.1"/>
    <property type="molecule type" value="Genomic_DNA"/>
</dbReference>
<dbReference type="InterPro" id="IPR000594">
    <property type="entry name" value="ThiF_NAD_FAD-bd"/>
</dbReference>